<keyword evidence="2" id="KW-0812">Transmembrane</keyword>
<dbReference type="EMBL" id="JAEAOA010000543">
    <property type="protein sequence ID" value="KAK3575844.1"/>
    <property type="molecule type" value="Genomic_DNA"/>
</dbReference>
<keyword evidence="2" id="KW-0472">Membrane</keyword>
<feature type="transmembrane region" description="Helical" evidence="2">
    <location>
        <begin position="52"/>
        <end position="71"/>
    </location>
</feature>
<gene>
    <name evidence="3" type="ORF">CHS0354_008026</name>
</gene>
<feature type="region of interest" description="Disordered" evidence="1">
    <location>
        <begin position="1"/>
        <end position="20"/>
    </location>
</feature>
<feature type="compositionally biased region" description="Pro residues" evidence="1">
    <location>
        <begin position="1"/>
        <end position="10"/>
    </location>
</feature>
<evidence type="ECO:0000256" key="1">
    <source>
        <dbReference type="SAM" id="MobiDB-lite"/>
    </source>
</evidence>
<protein>
    <recommendedName>
        <fullName evidence="5">Transmembrane protein 220</fullName>
    </recommendedName>
</protein>
<feature type="transmembrane region" description="Helical" evidence="2">
    <location>
        <begin position="124"/>
        <end position="142"/>
    </location>
</feature>
<organism evidence="3 4">
    <name type="scientific">Potamilus streckersoni</name>
    <dbReference type="NCBI Taxonomy" id="2493646"/>
    <lineage>
        <taxon>Eukaryota</taxon>
        <taxon>Metazoa</taxon>
        <taxon>Spiralia</taxon>
        <taxon>Lophotrochozoa</taxon>
        <taxon>Mollusca</taxon>
        <taxon>Bivalvia</taxon>
        <taxon>Autobranchia</taxon>
        <taxon>Heteroconchia</taxon>
        <taxon>Palaeoheterodonta</taxon>
        <taxon>Unionida</taxon>
        <taxon>Unionoidea</taxon>
        <taxon>Unionidae</taxon>
        <taxon>Ambleminae</taxon>
        <taxon>Lampsilini</taxon>
        <taxon>Potamilus</taxon>
    </lineage>
</organism>
<evidence type="ECO:0000313" key="3">
    <source>
        <dbReference type="EMBL" id="KAK3575844.1"/>
    </source>
</evidence>
<keyword evidence="2" id="KW-1133">Transmembrane helix</keyword>
<feature type="transmembrane region" description="Helical" evidence="2">
    <location>
        <begin position="26"/>
        <end position="45"/>
    </location>
</feature>
<evidence type="ECO:0008006" key="5">
    <source>
        <dbReference type="Google" id="ProtNLM"/>
    </source>
</evidence>
<keyword evidence="4" id="KW-1185">Reference proteome</keyword>
<proteinExistence type="predicted"/>
<sequence>MPPTYDPPTSSPRRQSTHPTPSKVTLVWRFVCLLMTLFFFMAALFNINDSDWYLWVPIYGVPWLVSLPLVIKPELLETKVWTYISVIHLTLCCAYCLYTVVLVFEAINGQLTNPLKHEEGREMAGLLIVIAWLTICRFTNIGRPGDIVSNKTMMSALLVMTITLAVLPLFIWSLCLVSDWHTRLGHCKDMFVIGVVS</sequence>
<dbReference type="Pfam" id="PF15071">
    <property type="entry name" value="TMEM220"/>
    <property type="match status" value="1"/>
</dbReference>
<dbReference type="AlphaFoldDB" id="A0AAE0RLR2"/>
<dbReference type="InterPro" id="IPR029377">
    <property type="entry name" value="TMEM220"/>
</dbReference>
<reference evidence="3" key="1">
    <citation type="journal article" date="2021" name="Genome Biol. Evol.">
        <title>A High-Quality Reference Genome for a Parasitic Bivalve with Doubly Uniparental Inheritance (Bivalvia: Unionida).</title>
        <authorList>
            <person name="Smith C.H."/>
        </authorList>
    </citation>
    <scope>NUCLEOTIDE SEQUENCE</scope>
    <source>
        <strain evidence="3">CHS0354</strain>
    </source>
</reference>
<dbReference type="Proteomes" id="UP001195483">
    <property type="component" value="Unassembled WGS sequence"/>
</dbReference>
<feature type="transmembrane region" description="Helical" evidence="2">
    <location>
        <begin position="83"/>
        <end position="104"/>
    </location>
</feature>
<accession>A0AAE0RLR2</accession>
<dbReference type="PANTHER" id="PTHR34262">
    <property type="entry name" value="TRANSMEMBRANE PROTEIN 220"/>
    <property type="match status" value="1"/>
</dbReference>
<reference evidence="3" key="3">
    <citation type="submission" date="2023-05" db="EMBL/GenBank/DDBJ databases">
        <authorList>
            <person name="Smith C.H."/>
        </authorList>
    </citation>
    <scope>NUCLEOTIDE SEQUENCE</scope>
    <source>
        <strain evidence="3">CHS0354</strain>
        <tissue evidence="3">Mantle</tissue>
    </source>
</reference>
<evidence type="ECO:0000313" key="4">
    <source>
        <dbReference type="Proteomes" id="UP001195483"/>
    </source>
</evidence>
<evidence type="ECO:0000256" key="2">
    <source>
        <dbReference type="SAM" id="Phobius"/>
    </source>
</evidence>
<feature type="transmembrane region" description="Helical" evidence="2">
    <location>
        <begin position="154"/>
        <end position="177"/>
    </location>
</feature>
<dbReference type="PANTHER" id="PTHR34262:SF1">
    <property type="entry name" value="TRANSMEMBRANE PROTEIN 220"/>
    <property type="match status" value="1"/>
</dbReference>
<comment type="caution">
    <text evidence="3">The sequence shown here is derived from an EMBL/GenBank/DDBJ whole genome shotgun (WGS) entry which is preliminary data.</text>
</comment>
<reference evidence="3" key="2">
    <citation type="journal article" date="2021" name="Genome Biol. Evol.">
        <title>Developing a high-quality reference genome for a parasitic bivalve with doubly uniparental inheritance (Bivalvia: Unionida).</title>
        <authorList>
            <person name="Smith C.H."/>
        </authorList>
    </citation>
    <scope>NUCLEOTIDE SEQUENCE</scope>
    <source>
        <strain evidence="3">CHS0354</strain>
        <tissue evidence="3">Mantle</tissue>
    </source>
</reference>
<feature type="compositionally biased region" description="Polar residues" evidence="1">
    <location>
        <begin position="11"/>
        <end position="20"/>
    </location>
</feature>
<name>A0AAE0RLR2_9BIVA</name>